<keyword evidence="4" id="KW-1185">Reference proteome</keyword>
<dbReference type="Proteomes" id="UP000654918">
    <property type="component" value="Unassembled WGS sequence"/>
</dbReference>
<protein>
    <recommendedName>
        <fullName evidence="2">AAA+ ATPase lid domain-containing protein</fullName>
    </recommendedName>
</protein>
<reference evidence="3" key="1">
    <citation type="journal article" date="2020" name="Phytopathology">
        <title>Genome Sequence Resources of Colletotrichum truncatum, C. plurivorum, C. musicola, and C. sojae: Four Species Pathogenic to Soybean (Glycine max).</title>
        <authorList>
            <person name="Rogerio F."/>
            <person name="Boufleur T.R."/>
            <person name="Ciampi-Guillardi M."/>
            <person name="Sukno S.A."/>
            <person name="Thon M.R."/>
            <person name="Massola Junior N.S."/>
            <person name="Baroncelli R."/>
        </authorList>
    </citation>
    <scope>NUCLEOTIDE SEQUENCE</scope>
    <source>
        <strain evidence="3">LFN00145</strain>
    </source>
</reference>
<accession>A0A8H6N9W3</accession>
<evidence type="ECO:0000313" key="3">
    <source>
        <dbReference type="EMBL" id="KAF6824840.1"/>
    </source>
</evidence>
<feature type="compositionally biased region" description="Polar residues" evidence="1">
    <location>
        <begin position="204"/>
        <end position="214"/>
    </location>
</feature>
<dbReference type="InterPro" id="IPR056599">
    <property type="entry name" value="AAA_lid_fung"/>
</dbReference>
<feature type="compositionally biased region" description="Low complexity" evidence="1">
    <location>
        <begin position="127"/>
        <end position="143"/>
    </location>
</feature>
<gene>
    <name evidence="3" type="ORF">CPLU01_10606</name>
</gene>
<name>A0A8H6N9W3_9PEZI</name>
<comment type="caution">
    <text evidence="3">The sequence shown here is derived from an EMBL/GenBank/DDBJ whole genome shotgun (WGS) entry which is preliminary data.</text>
</comment>
<feature type="compositionally biased region" description="Low complexity" evidence="1">
    <location>
        <begin position="215"/>
        <end position="250"/>
    </location>
</feature>
<proteinExistence type="predicted"/>
<evidence type="ECO:0000313" key="4">
    <source>
        <dbReference type="Proteomes" id="UP000654918"/>
    </source>
</evidence>
<organism evidence="3 4">
    <name type="scientific">Colletotrichum plurivorum</name>
    <dbReference type="NCBI Taxonomy" id="2175906"/>
    <lineage>
        <taxon>Eukaryota</taxon>
        <taxon>Fungi</taxon>
        <taxon>Dikarya</taxon>
        <taxon>Ascomycota</taxon>
        <taxon>Pezizomycotina</taxon>
        <taxon>Sordariomycetes</taxon>
        <taxon>Hypocreomycetidae</taxon>
        <taxon>Glomerellales</taxon>
        <taxon>Glomerellaceae</taxon>
        <taxon>Colletotrichum</taxon>
        <taxon>Colletotrichum orchidearum species complex</taxon>
    </lineage>
</organism>
<evidence type="ECO:0000256" key="1">
    <source>
        <dbReference type="SAM" id="MobiDB-lite"/>
    </source>
</evidence>
<dbReference type="EMBL" id="WIGO01000185">
    <property type="protein sequence ID" value="KAF6824840.1"/>
    <property type="molecule type" value="Genomic_DNA"/>
</dbReference>
<feature type="compositionally biased region" description="Polar residues" evidence="1">
    <location>
        <begin position="168"/>
        <end position="196"/>
    </location>
</feature>
<dbReference type="AlphaFoldDB" id="A0A8H6N9W3"/>
<sequence>MDMIEERCRERGRKIDIDRVKIGSFASKHFEKYPKARWNGCQIRNACQTALALAEFEAQGNMRDAYVEFTKYMNDIYGANASRRAKDNYIRAIWIDESEAAKGTRTAGMESKTAGFMRLAQGQPPANYQQPSSQQLPQQHLPPQQQPPYNPYQYQSFAPSHQAYPSPGQVQVQGSQYATGQPWVNPTVMAPSTSFQGTGGGQNEMPTLQQSQMTPSQGQYQPQYQQPSTTQQQNSQQSQRQPQQSQQQQPLNPGFNQSIQAMYEAPGQSGPN</sequence>
<feature type="region of interest" description="Disordered" evidence="1">
    <location>
        <begin position="122"/>
        <end position="272"/>
    </location>
</feature>
<evidence type="ECO:0000259" key="2">
    <source>
        <dbReference type="Pfam" id="PF23232"/>
    </source>
</evidence>
<dbReference type="Pfam" id="PF23232">
    <property type="entry name" value="AAA_lid_13"/>
    <property type="match status" value="1"/>
</dbReference>
<feature type="domain" description="AAA+ ATPase lid" evidence="2">
    <location>
        <begin position="9"/>
        <end position="64"/>
    </location>
</feature>